<accession>A0AAW3R0I2</accession>
<comment type="caution">
    <text evidence="3">The sequence shown here is derived from an EMBL/GenBank/DDBJ whole genome shotgun (WGS) entry which is preliminary data.</text>
</comment>
<dbReference type="EMBL" id="LHZN01000118">
    <property type="protein sequence ID" value="KXV39455.1"/>
    <property type="molecule type" value="Genomic_DNA"/>
</dbReference>
<keyword evidence="1" id="KW-0812">Transmembrane</keyword>
<evidence type="ECO:0000313" key="4">
    <source>
        <dbReference type="Proteomes" id="UP000075682"/>
    </source>
</evidence>
<dbReference type="AlphaFoldDB" id="A0AAW3R0I2"/>
<proteinExistence type="predicted"/>
<evidence type="ECO:0000256" key="1">
    <source>
        <dbReference type="SAM" id="Phobius"/>
    </source>
</evidence>
<dbReference type="Proteomes" id="UP000075682">
    <property type="component" value="Unassembled WGS sequence"/>
</dbReference>
<evidence type="ECO:0008006" key="6">
    <source>
        <dbReference type="Google" id="ProtNLM"/>
    </source>
</evidence>
<name>A0AAW3R0I2_9PROT</name>
<feature type="transmembrane region" description="Helical" evidence="1">
    <location>
        <begin position="83"/>
        <end position="102"/>
    </location>
</feature>
<organism evidence="3 4">
    <name type="scientific">Gluconobacter albidus</name>
    <dbReference type="NCBI Taxonomy" id="318683"/>
    <lineage>
        <taxon>Bacteria</taxon>
        <taxon>Pseudomonadati</taxon>
        <taxon>Pseudomonadota</taxon>
        <taxon>Alphaproteobacteria</taxon>
        <taxon>Acetobacterales</taxon>
        <taxon>Acetobacteraceae</taxon>
        <taxon>Gluconobacter</taxon>
    </lineage>
</organism>
<evidence type="ECO:0000313" key="3">
    <source>
        <dbReference type="EMBL" id="KXV39455.1"/>
    </source>
</evidence>
<keyword evidence="5" id="KW-1185">Reference proteome</keyword>
<reference evidence="2" key="1">
    <citation type="journal article" date="2014" name="Int. J. Syst. Evol. Microbiol.">
        <title>Complete genome of a new Firmicutes species belonging to the dominant human colonic microbiota ('Ruminococcus bicirculans') reveals two chromosomes and a selective capacity to utilize plant glucans.</title>
        <authorList>
            <consortium name="NISC Comparative Sequencing Program"/>
            <person name="Wegmann U."/>
            <person name="Louis P."/>
            <person name="Goesmann A."/>
            <person name="Henrissat B."/>
            <person name="Duncan S.H."/>
            <person name="Flint H.J."/>
        </authorList>
    </citation>
    <scope>NUCLEOTIDE SEQUENCE</scope>
    <source>
        <strain evidence="2">NBRC 3250</strain>
    </source>
</reference>
<sequence>MAETVGAPGDYVLRPEFERHLDKFDGVTKQVHEHGILLAQQAASSRDQASSLKAIQAKLDDQDRARGERDRAMKNTIWAANTLGPKALGIAGLCLGAFYAWLKGHLG</sequence>
<reference evidence="5" key="3">
    <citation type="journal article" date="2019" name="Int. J. Syst. Evol. Microbiol.">
        <title>The Global Catalogue of Microorganisms (GCM) 10K type strain sequencing project: providing services to taxonomists for standard genome sequencing and annotation.</title>
        <authorList>
            <consortium name="The Broad Institute Genomics Platform"/>
            <consortium name="The Broad Institute Genome Sequencing Center for Infectious Disease"/>
            <person name="Wu L."/>
            <person name="Ma J."/>
        </authorList>
    </citation>
    <scope>NUCLEOTIDE SEQUENCE [LARGE SCALE GENOMIC DNA]</scope>
    <source>
        <strain evidence="5">NBRC 3250</strain>
    </source>
</reference>
<dbReference type="EMBL" id="BSNW01000017">
    <property type="protein sequence ID" value="GLQ69339.1"/>
    <property type="molecule type" value="Genomic_DNA"/>
</dbReference>
<evidence type="ECO:0000313" key="5">
    <source>
        <dbReference type="Proteomes" id="UP001156672"/>
    </source>
</evidence>
<protein>
    <recommendedName>
        <fullName evidence="6">DUF883 domain-containing protein</fullName>
    </recommendedName>
</protein>
<reference evidence="2" key="4">
    <citation type="submission" date="2023-01" db="EMBL/GenBank/DDBJ databases">
        <title>Draft genome sequence of Gluconobacter albidus strain NBRC 3250.</title>
        <authorList>
            <person name="Sun Q."/>
            <person name="Mori K."/>
        </authorList>
    </citation>
    <scope>NUCLEOTIDE SEQUENCE</scope>
    <source>
        <strain evidence="2">NBRC 3250</strain>
    </source>
</reference>
<gene>
    <name evidence="3" type="ORF">AD941_05005</name>
    <name evidence="2" type="ORF">GCM10007866_17900</name>
</gene>
<dbReference type="Proteomes" id="UP001156672">
    <property type="component" value="Unassembled WGS sequence"/>
</dbReference>
<evidence type="ECO:0000313" key="2">
    <source>
        <dbReference type="EMBL" id="GLQ69339.1"/>
    </source>
</evidence>
<keyword evidence="1" id="KW-1133">Transmembrane helix</keyword>
<reference evidence="3 4" key="2">
    <citation type="submission" date="2015-06" db="EMBL/GenBank/DDBJ databases">
        <title>Improved classification and identification of acetic acid bacteria using matrix-assisted laser desorption/ionization time-of-flight mass spectrometry; Gluconobacter nephelii and Gluconobacter uchimurae are later heterotypic synonyms of Gluconobacter japonicus and Gluconobacter oxydans, respectively.</title>
        <authorList>
            <person name="Li L."/>
            <person name="Cleenwerck I."/>
            <person name="De Vuyst L."/>
            <person name="Vandamme P."/>
        </authorList>
    </citation>
    <scope>NUCLEOTIDE SEQUENCE [LARGE SCALE GENOMIC DNA]</scope>
    <source>
        <strain evidence="3 4">LMG 1356</strain>
    </source>
</reference>
<dbReference type="RefSeq" id="WP_062028777.1">
    <property type="nucleotide sequence ID" value="NZ_BEWL01000010.1"/>
</dbReference>
<keyword evidence="1" id="KW-0472">Membrane</keyword>